<dbReference type="AlphaFoldDB" id="A0A409X474"/>
<accession>A0A409X474</accession>
<sequence length="1120" mass="126143">MMEPFLSLPIFDELPWKSNFFQKNICTIFSSKHPEFIPLILKLKEFANTLEKTSGGHCSEFICRKWLQGKSLRTETKSTLTAAVSGILSFVMALKLLEDIYMRSSLPMPLRTSFKPELFLPFAPSLSAKEKGLSCLMKCVQPKGDKGPTFQWAKFLLASKKIADKFWLTEASAGLEEFKSQKQAGDTTLLVHLVKSAAKTTNSAKCLCMLSNLETAAANLLFIREKQQWVIVDQMDGWDTGGFQHPLICAAAVSPVFLLIDTVMSSSTFMRSVTKAFLFYAWGNSLLKPTEHFASVENDLWDLIFKVANGASLQEELKCFFFNLDFTALAIEESKEPITLKLPLDEDGEGDPRMQTSGFLSSGFFSETTNPHESIGSGKGSCKEIPVTRELPSLPPQSHKRKIKGDLCVDGPPRPKKKKSQSDTLATGQHGQTLLQENIVNLINPVGPVMGIQHQPGLLEDNDNPLVRTGTGESAINIPEIEQSNLDEQSEMDTSLNNNISPQLLQKRRFPESKAPKEGIDKAKSMKAFIKKTKGYHELDCVPEDREHSQLMKTKRKKKSTKKSTTKLLEAGLTSKNAPQAGKEQAQGIAQNMVKLYQDWPNVLIKKEPREKRIKGDKEFCYPSLKSNMEMIFYTPEAHLQKELSWLYNLGENATKVNNAPLYKSSPEISCICIISQDVWKALPHSEKQKHIYNKEVILVDSGAEDRTFDKELLLSLTASMTRVIPVYDHSIEDHDKRSVDGNMDVLYHHSKDTSGLILNALGVPTTLAFPPDMSISTDVCAFDATVDLANCENESHQYPHLSMRFKECGLQHSNTRFQTCPDGLSRYKHVISGSQLLFLATLKADYNVGDSETFLVENYNEEMPPGKRWEIEVVPLSAGSTVFAVNLPQNSNKRMWASRELLRRIVTYFQVHFVGGISQSDLELGHHIPNLTDFNEIVKLLCFLNVVTLGHVIYPPFYEKEGENFNSSHQQLFSIARSKVEDILEYVETKVVFWKDNMEVDFRPLFETYFVQQVRCLLRQCMNGLSNQGRKYTATMIREALAASLAGHKWFGKEVARQNKIGYPCTGYQWISDEVYSISARGLEGVPQDLGAYNLDFPTNLTYDCQNKEMEHLFSILGV</sequence>
<dbReference type="EMBL" id="NHYD01002686">
    <property type="protein sequence ID" value="PPQ85565.1"/>
    <property type="molecule type" value="Genomic_DNA"/>
</dbReference>
<keyword evidence="3" id="KW-1185">Reference proteome</keyword>
<organism evidence="2 3">
    <name type="scientific">Psilocybe cyanescens</name>
    <dbReference type="NCBI Taxonomy" id="93625"/>
    <lineage>
        <taxon>Eukaryota</taxon>
        <taxon>Fungi</taxon>
        <taxon>Dikarya</taxon>
        <taxon>Basidiomycota</taxon>
        <taxon>Agaricomycotina</taxon>
        <taxon>Agaricomycetes</taxon>
        <taxon>Agaricomycetidae</taxon>
        <taxon>Agaricales</taxon>
        <taxon>Agaricineae</taxon>
        <taxon>Strophariaceae</taxon>
        <taxon>Psilocybe</taxon>
    </lineage>
</organism>
<reference evidence="2 3" key="1">
    <citation type="journal article" date="2018" name="Evol. Lett.">
        <title>Horizontal gene cluster transfer increased hallucinogenic mushroom diversity.</title>
        <authorList>
            <person name="Reynolds H.T."/>
            <person name="Vijayakumar V."/>
            <person name="Gluck-Thaler E."/>
            <person name="Korotkin H.B."/>
            <person name="Matheny P.B."/>
            <person name="Slot J.C."/>
        </authorList>
    </citation>
    <scope>NUCLEOTIDE SEQUENCE [LARGE SCALE GENOMIC DNA]</scope>
    <source>
        <strain evidence="2 3">2631</strain>
    </source>
</reference>
<dbReference type="Proteomes" id="UP000283269">
    <property type="component" value="Unassembled WGS sequence"/>
</dbReference>
<feature type="region of interest" description="Disordered" evidence="1">
    <location>
        <begin position="389"/>
        <end position="430"/>
    </location>
</feature>
<comment type="caution">
    <text evidence="2">The sequence shown here is derived from an EMBL/GenBank/DDBJ whole genome shotgun (WGS) entry which is preliminary data.</text>
</comment>
<evidence type="ECO:0000313" key="3">
    <source>
        <dbReference type="Proteomes" id="UP000283269"/>
    </source>
</evidence>
<dbReference type="OrthoDB" id="3069713at2759"/>
<evidence type="ECO:0000313" key="2">
    <source>
        <dbReference type="EMBL" id="PPQ85565.1"/>
    </source>
</evidence>
<evidence type="ECO:0000256" key="1">
    <source>
        <dbReference type="SAM" id="MobiDB-lite"/>
    </source>
</evidence>
<gene>
    <name evidence="2" type="ORF">CVT25_006699</name>
</gene>
<dbReference type="InParanoid" id="A0A409X474"/>
<name>A0A409X474_PSICY</name>
<proteinExistence type="predicted"/>
<protein>
    <submittedName>
        <fullName evidence="2">Uncharacterized protein</fullName>
    </submittedName>
</protein>